<organism evidence="1 2">
    <name type="scientific">Thermogutta terrifontis</name>
    <dbReference type="NCBI Taxonomy" id="1331910"/>
    <lineage>
        <taxon>Bacteria</taxon>
        <taxon>Pseudomonadati</taxon>
        <taxon>Planctomycetota</taxon>
        <taxon>Planctomycetia</taxon>
        <taxon>Pirellulales</taxon>
        <taxon>Thermoguttaceae</taxon>
        <taxon>Thermogutta</taxon>
    </lineage>
</organism>
<dbReference type="EMBL" id="CP018477">
    <property type="protein sequence ID" value="ASV74144.1"/>
    <property type="molecule type" value="Genomic_DNA"/>
</dbReference>
<proteinExistence type="predicted"/>
<name>A0A286RDV2_9BACT</name>
<protein>
    <submittedName>
        <fullName evidence="1">CRISPR-associated protein Csx11</fullName>
    </submittedName>
</protein>
<dbReference type="Proteomes" id="UP000215086">
    <property type="component" value="Chromosome"/>
</dbReference>
<accession>A0A286RDV2</accession>
<gene>
    <name evidence="1" type="ORF">THTE_1542</name>
</gene>
<evidence type="ECO:0000313" key="2">
    <source>
        <dbReference type="Proteomes" id="UP000215086"/>
    </source>
</evidence>
<dbReference type="KEGG" id="ttf:THTE_1542"/>
<reference evidence="1 2" key="1">
    <citation type="journal article" name="Front. Microbiol.">
        <title>Sugar Metabolism of the First Thermophilic Planctomycete Thermogutta terrifontis: Comparative Genomic and Transcriptomic Approaches.</title>
        <authorList>
            <person name="Elcheninov A.G."/>
            <person name="Menzel P."/>
            <person name="Gudbergsdottir S.R."/>
            <person name="Slesarev A.I."/>
            <person name="Kadnikov V.V."/>
            <person name="Krogh A."/>
            <person name="Bonch-Osmolovskaya E.A."/>
            <person name="Peng X."/>
            <person name="Kublanov I.V."/>
        </authorList>
    </citation>
    <scope>NUCLEOTIDE SEQUENCE [LARGE SCALE GENOMIC DNA]</scope>
    <source>
        <strain evidence="1 2">R1</strain>
    </source>
</reference>
<dbReference type="RefSeq" id="WP_207651792.1">
    <property type="nucleotide sequence ID" value="NZ_CP018477.1"/>
</dbReference>
<evidence type="ECO:0000313" key="1">
    <source>
        <dbReference type="EMBL" id="ASV74144.1"/>
    </source>
</evidence>
<keyword evidence="2" id="KW-1185">Reference proteome</keyword>
<sequence>MRRRVLVPKDHNGWKDMALYDGRWHGRQISLVYVRSLGGFVTASNLARLLRPEESHDAFKNEQITLEEEDSFGQQGTVTVNQVRELQQPYAHLAVYHPVIPVEISPLRFRVLAPLEAASECVDLSVAWWRDHFARLWDRFPLHVGVVSFPRLVPYQAVVEAVRNVEDALIGKEETWQVQEVERRAGVVALRLRRRDGRETIRVVPLTLPDGREDVFYPYVAVEDREVRFPRDFQHPQGQVYRHVANLRPGDGIRVSPARVKTLFLDSTAARFDAKRSRYLEDWAQMREVWRLLQRVAPSQTALRRLRSELARLEMDWQSPAGGPAAPPDLWRDTLCGVLANHLEVQRVALETLTEAAVQSTLQWALDWHMTALKESV</sequence>
<dbReference type="AlphaFoldDB" id="A0A286RDV2"/>